<keyword evidence="2" id="KW-0489">Methyltransferase</keyword>
<dbReference type="PANTHER" id="PTHR34203:SF15">
    <property type="entry name" value="SLL1173 PROTEIN"/>
    <property type="match status" value="1"/>
</dbReference>
<dbReference type="STRING" id="1325564.NSJP_4043"/>
<evidence type="ECO:0000259" key="1">
    <source>
        <dbReference type="Pfam" id="PF05050"/>
    </source>
</evidence>
<dbReference type="GO" id="GO:0008168">
    <property type="term" value="F:methyltransferase activity"/>
    <property type="evidence" value="ECO:0007669"/>
    <property type="project" value="UniProtKB-KW"/>
</dbReference>
<sequence>MILRTRQLLKRIAGPAFAPKVRLLLGMIDKNQFYDVLSYEVMKKCLKERSVCVDVGCHAGSFLRWMMEMAPKGTFFAFEPLPELYKRLSDSFTFPPVRVFNLALSDRADVVSFNYVVSNPAYSGLLKRRYDRPNETDCTITVPTDRLDSIIGEHDCVDFIKIDVEGAEFQVLRGGARTINRCKPIIVFEHGIGAADCYGTRPEQIYDLLCDECGLGISLLDGWLVGRQPLSRDGFCEQFNKGLNYYFIAHPVSL</sequence>
<dbReference type="InterPro" id="IPR006342">
    <property type="entry name" value="FkbM_mtfrase"/>
</dbReference>
<accession>A0A1W1IB42</accession>
<name>A0A1W1IB42_9BACT</name>
<dbReference type="KEGG" id="nja:NSJP_4043"/>
<proteinExistence type="predicted"/>
<dbReference type="OrthoDB" id="7016221at2"/>
<evidence type="ECO:0000313" key="2">
    <source>
        <dbReference type="EMBL" id="SLM50210.1"/>
    </source>
</evidence>
<dbReference type="EMBL" id="LT828648">
    <property type="protein sequence ID" value="SLM50210.1"/>
    <property type="molecule type" value="Genomic_DNA"/>
</dbReference>
<keyword evidence="3" id="KW-1185">Reference proteome</keyword>
<dbReference type="Pfam" id="PF05050">
    <property type="entry name" value="Methyltransf_21"/>
    <property type="match status" value="1"/>
</dbReference>
<dbReference type="SUPFAM" id="SSF53335">
    <property type="entry name" value="S-adenosyl-L-methionine-dependent methyltransferases"/>
    <property type="match status" value="1"/>
</dbReference>
<gene>
    <name evidence="2" type="ORF">NSJP_4043</name>
</gene>
<dbReference type="InterPro" id="IPR052514">
    <property type="entry name" value="SAM-dependent_MTase"/>
</dbReference>
<keyword evidence="2" id="KW-0808">Transferase</keyword>
<dbReference type="RefSeq" id="WP_080888337.1">
    <property type="nucleotide sequence ID" value="NZ_LT828648.1"/>
</dbReference>
<dbReference type="Gene3D" id="3.40.50.150">
    <property type="entry name" value="Vaccinia Virus protein VP39"/>
    <property type="match status" value="1"/>
</dbReference>
<organism evidence="2 3">
    <name type="scientific">Nitrospira japonica</name>
    <dbReference type="NCBI Taxonomy" id="1325564"/>
    <lineage>
        <taxon>Bacteria</taxon>
        <taxon>Pseudomonadati</taxon>
        <taxon>Nitrospirota</taxon>
        <taxon>Nitrospiria</taxon>
        <taxon>Nitrospirales</taxon>
        <taxon>Nitrospiraceae</taxon>
        <taxon>Nitrospira</taxon>
    </lineage>
</organism>
<protein>
    <submittedName>
        <fullName evidence="2">Methyltransferase FkbM family</fullName>
    </submittedName>
</protein>
<dbReference type="Proteomes" id="UP000192042">
    <property type="component" value="Chromosome I"/>
</dbReference>
<dbReference type="PANTHER" id="PTHR34203">
    <property type="entry name" value="METHYLTRANSFERASE, FKBM FAMILY PROTEIN"/>
    <property type="match status" value="1"/>
</dbReference>
<dbReference type="NCBIfam" id="TIGR01444">
    <property type="entry name" value="fkbM_fam"/>
    <property type="match status" value="1"/>
</dbReference>
<dbReference type="InterPro" id="IPR029063">
    <property type="entry name" value="SAM-dependent_MTases_sf"/>
</dbReference>
<dbReference type="AlphaFoldDB" id="A0A1W1IB42"/>
<reference evidence="2 3" key="1">
    <citation type="submission" date="2017-03" db="EMBL/GenBank/DDBJ databases">
        <authorList>
            <person name="Afonso C.L."/>
            <person name="Miller P.J."/>
            <person name="Scott M.A."/>
            <person name="Spackman E."/>
            <person name="Goraichik I."/>
            <person name="Dimitrov K.M."/>
            <person name="Suarez D.L."/>
            <person name="Swayne D.E."/>
        </authorList>
    </citation>
    <scope>NUCLEOTIDE SEQUENCE [LARGE SCALE GENOMIC DNA]</scope>
    <source>
        <strain evidence="2">Genome sequencing of Nitrospira japonica strain NJ11</strain>
    </source>
</reference>
<dbReference type="GO" id="GO:0032259">
    <property type="term" value="P:methylation"/>
    <property type="evidence" value="ECO:0007669"/>
    <property type="project" value="UniProtKB-KW"/>
</dbReference>
<evidence type="ECO:0000313" key="3">
    <source>
        <dbReference type="Proteomes" id="UP000192042"/>
    </source>
</evidence>
<feature type="domain" description="Methyltransferase FkbM" evidence="1">
    <location>
        <begin position="54"/>
        <end position="191"/>
    </location>
</feature>